<dbReference type="CDD" id="cd00063">
    <property type="entry name" value="FN3"/>
    <property type="match status" value="6"/>
</dbReference>
<dbReference type="SUPFAM" id="SSF49265">
    <property type="entry name" value="Fibronectin type III"/>
    <property type="match status" value="5"/>
</dbReference>
<feature type="domain" description="Fibronectin type-III" evidence="1">
    <location>
        <begin position="1080"/>
        <end position="1173"/>
    </location>
</feature>
<evidence type="ECO:0000313" key="3">
    <source>
        <dbReference type="EMBL" id="SBV37492.1"/>
    </source>
</evidence>
<evidence type="ECO:0000259" key="2">
    <source>
        <dbReference type="PROSITE" id="PS51208"/>
    </source>
</evidence>
<evidence type="ECO:0000259" key="1">
    <source>
        <dbReference type="PROSITE" id="PS50853"/>
    </source>
</evidence>
<feature type="domain" description="Fibronectin type-III" evidence="1">
    <location>
        <begin position="729"/>
        <end position="819"/>
    </location>
</feature>
<dbReference type="PANTHER" id="PTHR34720:SF9">
    <property type="entry name" value="BLR4714 PROTEIN"/>
    <property type="match status" value="1"/>
</dbReference>
<dbReference type="Pfam" id="PF03797">
    <property type="entry name" value="Autotransporter"/>
    <property type="match status" value="1"/>
</dbReference>
<organism evidence="3">
    <name type="scientific">uncultured Stenotrophomonas sp</name>
    <dbReference type="NCBI Taxonomy" id="165438"/>
    <lineage>
        <taxon>Bacteria</taxon>
        <taxon>Pseudomonadati</taxon>
        <taxon>Pseudomonadota</taxon>
        <taxon>Gammaproteobacteria</taxon>
        <taxon>Lysobacterales</taxon>
        <taxon>Lysobacteraceae</taxon>
        <taxon>Stenotrophomonas</taxon>
        <taxon>environmental samples</taxon>
    </lineage>
</organism>
<dbReference type="PROSITE" id="PS51208">
    <property type="entry name" value="AUTOTRANSPORTER"/>
    <property type="match status" value="1"/>
</dbReference>
<dbReference type="Pfam" id="PF00041">
    <property type="entry name" value="fn3"/>
    <property type="match status" value="6"/>
</dbReference>
<feature type="domain" description="Fibronectin type-III" evidence="1">
    <location>
        <begin position="1255"/>
        <end position="1344"/>
    </location>
</feature>
<reference evidence="3" key="1">
    <citation type="submission" date="2016-03" db="EMBL/GenBank/DDBJ databases">
        <authorList>
            <person name="Ploux O."/>
        </authorList>
    </citation>
    <scope>NUCLEOTIDE SEQUENCE</scope>
    <source>
        <strain evidence="3">UC10</strain>
    </source>
</reference>
<dbReference type="SUPFAM" id="SSF103515">
    <property type="entry name" value="Autotransporter"/>
    <property type="match status" value="1"/>
</dbReference>
<feature type="domain" description="Fibronectin type-III" evidence="1">
    <location>
        <begin position="553"/>
        <end position="645"/>
    </location>
</feature>
<dbReference type="InterPro" id="IPR005546">
    <property type="entry name" value="Autotransporte_beta"/>
</dbReference>
<dbReference type="PROSITE" id="PS50853">
    <property type="entry name" value="FN3"/>
    <property type="match status" value="6"/>
</dbReference>
<feature type="domain" description="Fibronectin type-III" evidence="1">
    <location>
        <begin position="1427"/>
        <end position="1536"/>
    </location>
</feature>
<dbReference type="InterPro" id="IPR008964">
    <property type="entry name" value="Invasin/intimin_cell_adhesion"/>
</dbReference>
<feature type="domain" description="Autotransporter" evidence="2">
    <location>
        <begin position="1692"/>
        <end position="1973"/>
    </location>
</feature>
<dbReference type="Gene3D" id="2.40.128.130">
    <property type="entry name" value="Autotransporter beta-domain"/>
    <property type="match status" value="1"/>
</dbReference>
<dbReference type="EMBL" id="FLTS01000001">
    <property type="protein sequence ID" value="SBV37492.1"/>
    <property type="molecule type" value="Genomic_DNA"/>
</dbReference>
<dbReference type="Gene3D" id="2.60.40.1080">
    <property type="match status" value="1"/>
</dbReference>
<dbReference type="InterPro" id="IPR003961">
    <property type="entry name" value="FN3_dom"/>
</dbReference>
<protein>
    <recommendedName>
        <fullName evidence="4">Autotransporter domain-containing protein</fullName>
    </recommendedName>
</protein>
<sequence>MPATFTRYLLGKVSRALRMAPWMLLISTGLVQGVQAASIPSAVTINFNSLGFGDTVDSGSHTFSSGDFQLTYSQENWYEMNQGGEGDSAALLASSSIFAAPETITVRTSSGNEFRFLSVFVYAYGAGVSKIEGFRDGNPTGTQFTGLIGDGGMGTITLDSSIFGNVDEVVITSTAIGFQATFDTFAFAPAILPDSAPPTVASVTSSTADGTYKVGDILTIQINFSEPVIVAGGTPQLTLETGTTDRTVNYASGSGTSALTFNYTVQAGDTSADLDYVSTTALALNNATLRDAASNNATLTLPAPGAANSLGANKNLVIDGVVPTVTSVNSSTANGTYKVGDTIALQVNFSEAVTVTGTPQLTLETGTSDRPANYASGTGSSTLTFNYTVQPGDSSADLDYVGTTALALNDGTLRDAAGNTAVLTLASPGAANSLGANRNIVIDGVLPEVTSIALSGSAAAGATSVDFLVTFNEPVVNVSTGDFVLGSTGTASGTIASMTGGGASYTVTVSGITGNGTLKLNLKASTDIADGAGNSGPAAYTAGTAHTVAILTAPDAPTIGTATAGDGQATVTFTAPANNGGSAITGYTVTSNPGGITAGGNGFTTSPITVPGLSNGTAYTFTVTATNDTGTSTASAASNSATPKGNQTITFTNPGTQNFGTTPMLAATATSGLMVAFSSSTTGVCTITSGGALTFVTSGSCTINADQDGDSVWNAATTVPHSFAVSAIAPGAPTIGTATAGNTEATVTFTAPASTGGAAISSYTVTSNPGGLTGTGASSPITVTDLTNGMAYTFTVTATNTVPLTGAASAASNSVTPASPQTITFTNPGTQNFGTSPTLTATSSAGGTYPVTFSSGTTGVCTITTGGVLTFHSAGSCTINANQAGDASYLPAPQVPQTFTVAAVVPAAPTIGIATAGDTQISVAFTAPVNTGGTTITGYTIIPSPAVAGGPFIGASSPIVVTGLSNGQAYTFTVTADNSAGTGPASAASNSVTPAATQIITFTNPGPQNFGTTPTLTATSDSGLTPTFTSSTVGVCTVTPGGALTFVTAGTCTINADEAGNGSYLPAGQVNRSFAVNAVVPGAPIIGTATVTGAGTAAVVFTAPASNGGAAITGYTVTPSPAVAGGTFAGTGSPITISGLDTGTSYTFTVTATNGVGTGPSSAASNPITTAVTQVITFANSGAQAFGTTPTLTASVDSGLPLRFEASTPAVCAVTADGVLSFASAGTCTVTVHQDGDASHQPASLTRSFSVTATAPTTPVPGEVTVVGSGEVEVHFTPSAATGETITYTVTAQPGAITASGTSSPITVRGLTDGVSYTFTIAASGQAGGSSTPSAPSAPVVPQVLQTVIFDEVGTQRFDQVPVLSARADSGLPVTFASQAQDVCTVTTEGQLAFLQAGSCTLVVEQAGDATHRPASATRTFRIEPVPPGVPEIQTLTPVGTGQVSVAFTPPAFTGGASIDGYRVTATPEGAAAPALRAMSLRAASTPGVVTATGSGSPILVQGLVEDVSYVFTVAAYNLAGEGEPDSATELVAAPSLDWIGDLQKVYGEADFELPLPQSNSPGAFTFTSSNPAVATVNGRSVTLVGEGSTTLTATQAATSNYLTGAVTLTLVVSPRPDPTLDAQVSAGIQAQVDASVRFAQVQGDNIRDRLRQVRSGHNPNNFNFALAYAGSQGVPGLTMPVGRVADAAMPALPEGWGLWLAGTATFGKTGRNGLAGGGFDFNTGGLTLGADRAVGEHVLLGIAGSWGRQGTDFDDTPSKVDADQRSLAVYGLWRLGEHLFVDGLLANGQLDFDLTRWNELANASAHATRAGDQWFGALTFGYEHRSTSGLSLTGYGRYDGHRATLDAYREHGLDAHDLAYGRQRVDNSALAVGLEGSLTFQRERLGWRPHWRIEYRGALENRGDVAVNYVQRPRDADYVLAMRSYNDDTLSLGAGMDLQLDSGWLFSLLLGREQGRNTMRSTSIGLQVRYGQQGGHGPMYGENGDAFNADMTGDARRRCRGPGARCTAQDNAMGGTQP</sequence>
<dbReference type="SMART" id="SM00060">
    <property type="entry name" value="FN3"/>
    <property type="match status" value="6"/>
</dbReference>
<dbReference type="InterPro" id="IPR013783">
    <property type="entry name" value="Ig-like_fold"/>
</dbReference>
<gene>
    <name evidence="3" type="ORF">STPYR_12428</name>
</gene>
<dbReference type="PANTHER" id="PTHR34720">
    <property type="entry name" value="MICROCYSTIN DEPENDENT PROTEIN"/>
    <property type="match status" value="1"/>
</dbReference>
<dbReference type="Gene3D" id="2.60.40.10">
    <property type="entry name" value="Immunoglobulins"/>
    <property type="match status" value="6"/>
</dbReference>
<dbReference type="SMART" id="SM00869">
    <property type="entry name" value="Autotransporter"/>
    <property type="match status" value="1"/>
</dbReference>
<name>A0A1Y5Q5C5_9GAMM</name>
<accession>A0A1Y5Q5C5</accession>
<dbReference type="SUPFAM" id="SSF49373">
    <property type="entry name" value="Invasin/intimin cell-adhesion fragments"/>
    <property type="match status" value="1"/>
</dbReference>
<evidence type="ECO:0008006" key="4">
    <source>
        <dbReference type="Google" id="ProtNLM"/>
    </source>
</evidence>
<feature type="domain" description="Fibronectin type-III" evidence="1">
    <location>
        <begin position="905"/>
        <end position="996"/>
    </location>
</feature>
<dbReference type="InterPro" id="IPR036709">
    <property type="entry name" value="Autotransporte_beta_dom_sf"/>
</dbReference>
<proteinExistence type="predicted"/>
<dbReference type="InterPro" id="IPR036116">
    <property type="entry name" value="FN3_sf"/>
</dbReference>